<dbReference type="GeneID" id="58788723"/>
<dbReference type="Proteomes" id="UP000060043">
    <property type="component" value="Chromosome"/>
</dbReference>
<dbReference type="AlphaFoldDB" id="A0A0U3HD71"/>
<feature type="transmembrane region" description="Helical" evidence="1">
    <location>
        <begin position="270"/>
        <end position="287"/>
    </location>
</feature>
<feature type="transmembrane region" description="Helical" evidence="1">
    <location>
        <begin position="156"/>
        <end position="172"/>
    </location>
</feature>
<evidence type="ECO:0000256" key="1">
    <source>
        <dbReference type="SAM" id="Phobius"/>
    </source>
</evidence>
<evidence type="ECO:0000313" key="4">
    <source>
        <dbReference type="Proteomes" id="UP000060043"/>
    </source>
</evidence>
<dbReference type="OrthoDB" id="37189at2157"/>
<evidence type="ECO:0000313" key="3">
    <source>
        <dbReference type="EMBL" id="ALU32631.1"/>
    </source>
</evidence>
<feature type="transmembrane region" description="Helical" evidence="1">
    <location>
        <begin position="99"/>
        <end position="117"/>
    </location>
</feature>
<feature type="transmembrane region" description="Helical" evidence="1">
    <location>
        <begin position="37"/>
        <end position="58"/>
    </location>
</feature>
<keyword evidence="1" id="KW-1133">Transmembrane helix</keyword>
<dbReference type="RefSeq" id="WP_011278808.1">
    <property type="nucleotide sequence ID" value="NZ_BHWZ01000006.1"/>
</dbReference>
<protein>
    <submittedName>
        <fullName evidence="3">Uncharacterized protein</fullName>
    </submittedName>
</protein>
<feature type="transmembrane region" description="Helical" evidence="1">
    <location>
        <begin position="129"/>
        <end position="150"/>
    </location>
</feature>
<feature type="transmembrane region" description="Helical" evidence="1">
    <location>
        <begin position="206"/>
        <end position="226"/>
    </location>
</feature>
<keyword evidence="1" id="KW-0472">Membrane</keyword>
<reference evidence="4 5" key="1">
    <citation type="submission" date="2015-12" db="EMBL/GenBank/DDBJ databases">
        <title>A stable core within a dynamic pangenome in Sulfolobus acidocaldarius.</title>
        <authorList>
            <person name="Anderson R."/>
            <person name="Kouris A."/>
            <person name="Seward C."/>
            <person name="Campbell K."/>
            <person name="Whitaker R."/>
        </authorList>
    </citation>
    <scope>NUCLEOTIDE SEQUENCE [LARGE SCALE GENOMIC DNA]</scope>
    <source>
        <strain evidence="2 5">GG12-C01-09</strain>
        <strain evidence="3 4">NG05B_CO5_07</strain>
    </source>
</reference>
<feature type="transmembrane region" description="Helical" evidence="1">
    <location>
        <begin position="179"/>
        <end position="200"/>
    </location>
</feature>
<dbReference type="EMBL" id="CP013694">
    <property type="protein sequence ID" value="ALU29891.1"/>
    <property type="molecule type" value="Genomic_DNA"/>
</dbReference>
<dbReference type="Proteomes" id="UP000065473">
    <property type="component" value="Chromosome"/>
</dbReference>
<feature type="transmembrane region" description="Helical" evidence="1">
    <location>
        <begin position="12"/>
        <end position="31"/>
    </location>
</feature>
<dbReference type="OMA" id="FYSHEFR"/>
<sequence length="347" mass="39440">MSSLYFYSHEFRLAVFSLVCLVAIHYAFTYFYPHDLISEVIVLVSVSVFSSLISLVFLRGFEPGKYLLCWYWAYFINLFFLGTQTLYPLDLGTLNPVAWAFLFSILSLIVTTIVRLIRRGDEISSSLSAYQLWASTVYYTGLLYASQYILPSLLKFLVPILFLSYVLSFFAFRLSKSTYFNLCLVGLFLTAIYMSKNAIVNADRTFLLFLFVFSLAYYYLTMRVVLINTENGLYGGVVSSYTSTIFFPLSVVVVWYFVHEFLLIFPPVNANVFLSLFLPSAIGSVLVDTLKGRKLPSGIVGGVGMADGLWLDMVNLVLYYLFIIKFGVLDGSILYLVVSLLILRFLL</sequence>
<gene>
    <name evidence="2" type="ORF">ATY89_08035</name>
    <name evidence="3" type="ORF">ATZ20_11055</name>
</gene>
<evidence type="ECO:0000313" key="5">
    <source>
        <dbReference type="Proteomes" id="UP000065473"/>
    </source>
</evidence>
<evidence type="ECO:0000313" key="2">
    <source>
        <dbReference type="EMBL" id="ALU29891.1"/>
    </source>
</evidence>
<proteinExistence type="predicted"/>
<accession>A0A0U3HD71</accession>
<feature type="transmembrane region" description="Helical" evidence="1">
    <location>
        <begin position="233"/>
        <end position="258"/>
    </location>
</feature>
<organism evidence="3 4">
    <name type="scientific">Sulfolobus acidocaldarius</name>
    <dbReference type="NCBI Taxonomy" id="2285"/>
    <lineage>
        <taxon>Archaea</taxon>
        <taxon>Thermoproteota</taxon>
        <taxon>Thermoprotei</taxon>
        <taxon>Sulfolobales</taxon>
        <taxon>Sulfolobaceae</taxon>
        <taxon>Sulfolobus</taxon>
    </lineage>
</organism>
<keyword evidence="1" id="KW-0812">Transmembrane</keyword>
<name>A0A0U3HD71_9CREN</name>
<dbReference type="EMBL" id="CP013695">
    <property type="protein sequence ID" value="ALU32631.1"/>
    <property type="molecule type" value="Genomic_DNA"/>
</dbReference>
<feature type="transmembrane region" description="Helical" evidence="1">
    <location>
        <begin position="70"/>
        <end position="87"/>
    </location>
</feature>